<comment type="caution">
    <text evidence="2">The sequence shown here is derived from an EMBL/GenBank/DDBJ whole genome shotgun (WGS) entry which is preliminary data.</text>
</comment>
<evidence type="ECO:0000313" key="5">
    <source>
        <dbReference type="Proteomes" id="UP000476934"/>
    </source>
</evidence>
<dbReference type="GO" id="GO:0008168">
    <property type="term" value="F:methyltransferase activity"/>
    <property type="evidence" value="ECO:0007669"/>
    <property type="project" value="UniProtKB-KW"/>
</dbReference>
<evidence type="ECO:0000313" key="3">
    <source>
        <dbReference type="EMBL" id="NEY21170.1"/>
    </source>
</evidence>
<dbReference type="InterPro" id="IPR029063">
    <property type="entry name" value="SAM-dependent_MTases_sf"/>
</dbReference>
<dbReference type="OrthoDB" id="9777257at2"/>
<reference evidence="3 5" key="3">
    <citation type="submission" date="2020-03" db="EMBL/GenBank/DDBJ databases">
        <title>Bacillus aquiflavi sp. nov., isolated from yellow water of strong flavor Chinese baijiu in Yibin region of China.</title>
        <authorList>
            <person name="Xie J."/>
        </authorList>
    </citation>
    <scope>NUCLEOTIDE SEQUENCE [LARGE SCALE GENOMIC DNA]</scope>
    <source>
        <strain evidence="3 5">Gsoil 114</strain>
    </source>
</reference>
<dbReference type="STRING" id="363870.NG54_17285"/>
<dbReference type="Proteomes" id="UP000476934">
    <property type="component" value="Unassembled WGS sequence"/>
</dbReference>
<evidence type="ECO:0000259" key="1">
    <source>
        <dbReference type="Pfam" id="PF05175"/>
    </source>
</evidence>
<dbReference type="SUPFAM" id="SSF53335">
    <property type="entry name" value="S-adenosyl-L-methionine-dependent methyltransferases"/>
    <property type="match status" value="1"/>
</dbReference>
<dbReference type="RefSeq" id="WP_025730360.1">
    <property type="nucleotide sequence ID" value="NZ_JAAIWK010000027.1"/>
</dbReference>
<dbReference type="EMBL" id="JAAIWK010000027">
    <property type="protein sequence ID" value="NEY21170.1"/>
    <property type="molecule type" value="Genomic_DNA"/>
</dbReference>
<dbReference type="AlphaFoldDB" id="A0A0A6V7X7"/>
<evidence type="ECO:0000313" key="4">
    <source>
        <dbReference type="Proteomes" id="UP000030588"/>
    </source>
</evidence>
<dbReference type="PANTHER" id="PTHR47739:SF1">
    <property type="entry name" value="TRNA1(VAL) (ADENINE(37)-N6)-METHYLTRANSFERASE"/>
    <property type="match status" value="1"/>
</dbReference>
<name>A0A0A6V7X7_9BACI</name>
<dbReference type="EMBL" id="JRUN01000090">
    <property type="protein sequence ID" value="KHD84160.1"/>
    <property type="molecule type" value="Genomic_DNA"/>
</dbReference>
<dbReference type="CDD" id="cd02440">
    <property type="entry name" value="AdoMet_MTases"/>
    <property type="match status" value="1"/>
</dbReference>
<organism evidence="2 4">
    <name type="scientific">Heyndrickxia ginsengihumi</name>
    <dbReference type="NCBI Taxonomy" id="363870"/>
    <lineage>
        <taxon>Bacteria</taxon>
        <taxon>Bacillati</taxon>
        <taxon>Bacillota</taxon>
        <taxon>Bacilli</taxon>
        <taxon>Bacillales</taxon>
        <taxon>Bacillaceae</taxon>
        <taxon>Heyndrickxia</taxon>
    </lineage>
</organism>
<dbReference type="PANTHER" id="PTHR47739">
    <property type="entry name" value="TRNA1(VAL) (ADENINE(37)-N6)-METHYLTRANSFERASE"/>
    <property type="match status" value="1"/>
</dbReference>
<gene>
    <name evidence="3" type="ORF">G4D61_14570</name>
    <name evidence="2" type="ORF">NG54_17285</name>
</gene>
<sequence length="250" mass="28642">MVKLVEDERLDYLLAENLRIIQSPSVFSFSIDAVLLAKFAYMPIQKGNVIDLCTGNGVIPLLLSTRSKAQIVGVEIQKRLYDMAVRSVEYNQLEEQIKMIHGDIKEMPQQLGYGKYDVVTCNPPYFITPKQEMINENEHLAIARHEIYCTLEDAIKVSSQLLRQGGKAAFVHRPGRLMDILTLMKQYNLEPKRLRFVYPKPGKEANTILIEGIKYGKPDLKILPPLVVYDHANEYTKEVEEILYGKKDKD</sequence>
<accession>A0A0A6V7X7</accession>
<keyword evidence="3" id="KW-0808">Transferase</keyword>
<feature type="domain" description="Methyltransferase small" evidence="1">
    <location>
        <begin position="18"/>
        <end position="130"/>
    </location>
</feature>
<dbReference type="Gene3D" id="3.40.50.150">
    <property type="entry name" value="Vaccinia Virus protein VP39"/>
    <property type="match status" value="1"/>
</dbReference>
<reference evidence="2 4" key="1">
    <citation type="submission" date="2014-10" db="EMBL/GenBank/DDBJ databases">
        <title>Draft genome of phytase producing Bacillus ginsengihumi strain M2.11.</title>
        <authorList>
            <person name="Toymentseva A."/>
            <person name="Boulygina E.A."/>
            <person name="Kazakov S.V."/>
            <person name="Kayumov I."/>
            <person name="Suleimanova A.D."/>
            <person name="Mardanova A.M."/>
            <person name="Maria S.N."/>
            <person name="Sergey M.Y."/>
            <person name="Sharipova M.R."/>
        </authorList>
    </citation>
    <scope>NUCLEOTIDE SEQUENCE [LARGE SCALE GENOMIC DNA]</scope>
    <source>
        <strain evidence="2 4">M2.11</strain>
    </source>
</reference>
<keyword evidence="3" id="KW-0489">Methyltransferase</keyword>
<dbReference type="GO" id="GO:0032259">
    <property type="term" value="P:methylation"/>
    <property type="evidence" value="ECO:0007669"/>
    <property type="project" value="UniProtKB-KW"/>
</dbReference>
<protein>
    <submittedName>
        <fullName evidence="3">tRNA1(Val) (Adenine(37)-N6)-methyltransferase</fullName>
    </submittedName>
</protein>
<dbReference type="Pfam" id="PF05175">
    <property type="entry name" value="MTS"/>
    <property type="match status" value="1"/>
</dbReference>
<reference evidence="3 5" key="2">
    <citation type="submission" date="2020-02" db="EMBL/GenBank/DDBJ databases">
        <authorList>
            <person name="Feng H."/>
        </authorList>
    </citation>
    <scope>NUCLEOTIDE SEQUENCE [LARGE SCALE GENOMIC DNA]</scope>
    <source>
        <strain evidence="3 5">Gsoil 114</strain>
    </source>
</reference>
<dbReference type="InterPro" id="IPR050210">
    <property type="entry name" value="tRNA_Adenine-N(6)_MTase"/>
</dbReference>
<proteinExistence type="predicted"/>
<dbReference type="InterPro" id="IPR007848">
    <property type="entry name" value="Small_mtfrase_dom"/>
</dbReference>
<evidence type="ECO:0000313" key="2">
    <source>
        <dbReference type="EMBL" id="KHD84160.1"/>
    </source>
</evidence>
<keyword evidence="5" id="KW-1185">Reference proteome</keyword>
<dbReference type="Proteomes" id="UP000030588">
    <property type="component" value="Unassembled WGS sequence"/>
</dbReference>